<feature type="compositionally biased region" description="Basic and acidic residues" evidence="2">
    <location>
        <begin position="957"/>
        <end position="967"/>
    </location>
</feature>
<feature type="compositionally biased region" description="Basic and acidic residues" evidence="2">
    <location>
        <begin position="1111"/>
        <end position="1122"/>
    </location>
</feature>
<feature type="region of interest" description="Disordered" evidence="2">
    <location>
        <begin position="954"/>
        <end position="1019"/>
    </location>
</feature>
<feature type="region of interest" description="Disordered" evidence="2">
    <location>
        <begin position="1519"/>
        <end position="1545"/>
    </location>
</feature>
<feature type="region of interest" description="Disordered" evidence="2">
    <location>
        <begin position="1400"/>
        <end position="1434"/>
    </location>
</feature>
<evidence type="ECO:0000313" key="6">
    <source>
        <dbReference type="Proteomes" id="UP000005239"/>
    </source>
</evidence>
<feature type="coiled-coil region" evidence="1">
    <location>
        <begin position="538"/>
        <end position="607"/>
    </location>
</feature>
<feature type="compositionally biased region" description="Polar residues" evidence="2">
    <location>
        <begin position="993"/>
        <end position="1005"/>
    </location>
</feature>
<keyword evidence="1" id="KW-0175">Coiled coil</keyword>
<accession>A0A2A6BXF7</accession>
<feature type="compositionally biased region" description="Basic and acidic residues" evidence="2">
    <location>
        <begin position="1367"/>
        <end position="1376"/>
    </location>
</feature>
<feature type="compositionally biased region" description="Basic and acidic residues" evidence="2">
    <location>
        <begin position="833"/>
        <end position="848"/>
    </location>
</feature>
<feature type="compositionally biased region" description="Basic and acidic residues" evidence="2">
    <location>
        <begin position="1269"/>
        <end position="1286"/>
    </location>
</feature>
<feature type="compositionally biased region" description="Polar residues" evidence="2">
    <location>
        <begin position="493"/>
        <end position="508"/>
    </location>
</feature>
<dbReference type="PANTHER" id="PTHR37433">
    <property type="entry name" value="PROTEIN CBG25136-RELATED"/>
    <property type="match status" value="1"/>
</dbReference>
<feature type="domain" description="DUF7622" evidence="4">
    <location>
        <begin position="213"/>
        <end position="296"/>
    </location>
</feature>
<organism evidence="5 6">
    <name type="scientific">Pristionchus pacificus</name>
    <name type="common">Parasitic nematode worm</name>
    <dbReference type="NCBI Taxonomy" id="54126"/>
    <lineage>
        <taxon>Eukaryota</taxon>
        <taxon>Metazoa</taxon>
        <taxon>Ecdysozoa</taxon>
        <taxon>Nematoda</taxon>
        <taxon>Chromadorea</taxon>
        <taxon>Rhabditida</taxon>
        <taxon>Rhabditina</taxon>
        <taxon>Diplogasteromorpha</taxon>
        <taxon>Diplogasteroidea</taxon>
        <taxon>Neodiplogasteridae</taxon>
        <taxon>Pristionchus</taxon>
    </lineage>
</organism>
<feature type="compositionally biased region" description="Polar residues" evidence="2">
    <location>
        <begin position="817"/>
        <end position="827"/>
    </location>
</feature>
<feature type="region of interest" description="Disordered" evidence="2">
    <location>
        <begin position="751"/>
        <end position="796"/>
    </location>
</feature>
<protein>
    <recommendedName>
        <fullName evidence="4">DUF7622 domain-containing protein</fullName>
    </recommendedName>
</protein>
<feature type="compositionally biased region" description="Polar residues" evidence="2">
    <location>
        <begin position="1400"/>
        <end position="1410"/>
    </location>
</feature>
<dbReference type="EnsemblMetazoa" id="PPA16797.1">
    <property type="protein sequence ID" value="PPA16797.1"/>
    <property type="gene ID" value="WBGene00106351"/>
</dbReference>
<feature type="compositionally biased region" description="Polar residues" evidence="2">
    <location>
        <begin position="1220"/>
        <end position="1229"/>
    </location>
</feature>
<dbReference type="PANTHER" id="PTHR37433:SF21">
    <property type="entry name" value="DUF281 DOMAIN-CONTAINING PROTEIN"/>
    <property type="match status" value="1"/>
</dbReference>
<feature type="region of interest" description="Disordered" evidence="2">
    <location>
        <begin position="861"/>
        <end position="889"/>
    </location>
</feature>
<proteinExistence type="predicted"/>
<evidence type="ECO:0000256" key="2">
    <source>
        <dbReference type="SAM" id="MobiDB-lite"/>
    </source>
</evidence>
<name>A0A2A6BXF7_PRIPA</name>
<reference evidence="5" key="2">
    <citation type="submission" date="2022-06" db="UniProtKB">
        <authorList>
            <consortium name="EnsemblMetazoa"/>
        </authorList>
    </citation>
    <scope>IDENTIFICATION</scope>
    <source>
        <strain evidence="5">PS312</strain>
    </source>
</reference>
<feature type="compositionally biased region" description="Acidic residues" evidence="2">
    <location>
        <begin position="480"/>
        <end position="489"/>
    </location>
</feature>
<feature type="region of interest" description="Disordered" evidence="2">
    <location>
        <begin position="1356"/>
        <end position="1388"/>
    </location>
</feature>
<keyword evidence="3" id="KW-0732">Signal</keyword>
<evidence type="ECO:0000256" key="3">
    <source>
        <dbReference type="SAM" id="SignalP"/>
    </source>
</evidence>
<feature type="compositionally biased region" description="Basic and acidic residues" evidence="2">
    <location>
        <begin position="1155"/>
        <end position="1169"/>
    </location>
</feature>
<evidence type="ECO:0000256" key="1">
    <source>
        <dbReference type="SAM" id="Coils"/>
    </source>
</evidence>
<feature type="compositionally biased region" description="Polar residues" evidence="2">
    <location>
        <begin position="1170"/>
        <end position="1185"/>
    </location>
</feature>
<feature type="region of interest" description="Disordered" evidence="2">
    <location>
        <begin position="471"/>
        <end position="514"/>
    </location>
</feature>
<keyword evidence="6" id="KW-1185">Reference proteome</keyword>
<evidence type="ECO:0000313" key="5">
    <source>
        <dbReference type="EnsemblMetazoa" id="PPA16797.1"/>
    </source>
</evidence>
<evidence type="ECO:0000259" key="4">
    <source>
        <dbReference type="Pfam" id="PF24602"/>
    </source>
</evidence>
<feature type="compositionally biased region" description="Basic and acidic residues" evidence="2">
    <location>
        <begin position="1075"/>
        <end position="1085"/>
    </location>
</feature>
<dbReference type="Proteomes" id="UP000005239">
    <property type="component" value="Unassembled WGS sequence"/>
</dbReference>
<gene>
    <name evidence="5" type="primary">WBGene00106351</name>
</gene>
<dbReference type="Pfam" id="PF24602">
    <property type="entry name" value="DUF7622"/>
    <property type="match status" value="1"/>
</dbReference>
<feature type="region of interest" description="Disordered" evidence="2">
    <location>
        <begin position="1244"/>
        <end position="1307"/>
    </location>
</feature>
<accession>A0A8R1YK35</accession>
<reference evidence="6" key="1">
    <citation type="journal article" date="2008" name="Nat. Genet.">
        <title>The Pristionchus pacificus genome provides a unique perspective on nematode lifestyle and parasitism.</title>
        <authorList>
            <person name="Dieterich C."/>
            <person name="Clifton S.W."/>
            <person name="Schuster L.N."/>
            <person name="Chinwalla A."/>
            <person name="Delehaunty K."/>
            <person name="Dinkelacker I."/>
            <person name="Fulton L."/>
            <person name="Fulton R."/>
            <person name="Godfrey J."/>
            <person name="Minx P."/>
            <person name="Mitreva M."/>
            <person name="Roeseler W."/>
            <person name="Tian H."/>
            <person name="Witte H."/>
            <person name="Yang S.P."/>
            <person name="Wilson R.K."/>
            <person name="Sommer R.J."/>
        </authorList>
    </citation>
    <scope>NUCLEOTIDE SEQUENCE [LARGE SCALE GENOMIC DNA]</scope>
    <source>
        <strain evidence="6">PS312</strain>
    </source>
</reference>
<feature type="compositionally biased region" description="Low complexity" evidence="2">
    <location>
        <begin position="1253"/>
        <end position="1268"/>
    </location>
</feature>
<feature type="chain" id="PRO_5043444763" description="DUF7622 domain-containing protein" evidence="3">
    <location>
        <begin position="20"/>
        <end position="2534"/>
    </location>
</feature>
<sequence length="2534" mass="280390">MSVSLSIISLSIFPSFVLPLISCKQCKSTFGVEMCNNDCEGDICYSTDTFPSFATNLVSRSKGCVLGLAPIEMGCRNNQDGQKLCLCNSPNCNDVPENLTNFEAPMRLRARACDCVSVHPNRGNSSFLRPCAASYCTYQKTQITTNYNLSSISFSSGCSMSLDYDLFNSNSRFFYYPETCAMEEAAFGQSVTTCYTTQTDLQIEATIVPPPIDPITCYTGSSLPLGQADPFTSGNCTGQFCVLSVGKDLSVSRGCLTIMNLGPAVEQPLLTNGYYKDVNGREQWLCSGKSYCNADLTTLINSWPEELIQYKNLSLSSPSNAILPSLRQQPSIINPCTTGYITEEFTRTFILILVDMEVSELVSILGGCDHTEPVTEERNIGGENDTGLVDLDLDATDSELSILDVEDLVLNGALAFDVEFHRLLLLLEALSGLGALHLGFMDESFEEEENVFEQTTSAALHHVEDVNETAAADNNVGVPDEVDEHDDEGPGSSHYSEVSDVVSQQSPSREIPDDEIHCANCSNYRDNSVRAFDAATNVSKLQAQYNKLNNKYEELCKNNASASILIEETCTKLRETEIHRDSLQGELNTASSEIQRLQDLNKQYLEAARLTDKHRQAADSWRNKYIQSQAILLDKSQKYDALEEKYRNSVDIVKSTLGISNENAKKVLSLQDKMAQKTSDIRVMKKSWNPVVRLIADISSQLSEQLPDGFRERLNRLPIDELLQIAKPQDSSRGAEDSDDDDAEAIQRLMNSDSHDAQSEPYISAHSYDARGGRANRVSRGGRAQSISTRRGGNKFVDETMHEKLLSRKLHKDDSQHNTIAFSNPSAKSVMGKKTETVREQQERQKAGLKDKIAEMKKNAAAANEQSKGPILSASDHEDDTLMSDHEADNSSAVISAPLEFDLDMPDFGDLDVNKSDGVCVTGIMDKSPSPAKMIKHPKVVELSQDRATMGVLCDEISSKRDQRRQESLTALGMDMSDSDDSEDDNDKRTELTDQSEAVSTHAIPSSNEKESISSTSIQPVDSSLIDDILSGAHRTSTLRNTLVTKSMLSPPEKSKIHALNKRVIPSMPSVGDESAMKEAEEPRIVLRRSTRARSNALSSPSPSSSKKRRMESNERSDEKRNCPPAKIATVEMQSDATEPTELSPVCRRTRSKSIVRDVHEASNSEKTRQNNASSATRRPPSSTKAEAVPRKQPQGAQQIGAVKQTAARLRDEHARTRAALSSSSFSTEATKRVMKVAAAPDDVTPFSRNSRRTAVAAPRARAPAVSTSDREGNDDTCDDNSHPDDASPLEEDSMPEPVRNDEASLMSGVARKRIARMGSAGDLPIAVTAPSSSCGIEDVNEPASLLDLLQMSSSDYEDDDNEQMNIDDHDEKDDAPPIVTPVIPLPDSTMEGEVRSLITSPSTLSNSQPLCERSGEEAIQSNDSVLDEGKDVPVDSLDAYKSIKKPQEDDEMEPGSCIIEDDAEDKEVMCREGFEERPVSSCNNEEGDLIIDSGPNSPAITPPPPPPTLSPIISIPPTTTAAASQENQSQKISASQVPSQTQSLEEKRRNAIAALNANRVRANARGGGMGGITRPGGEMHMRATNSPRLSTISGNGSRTSVMEAKMAKMSKNLSSGKLAMSGKVRPSQPVSAAVPPHRAGIAVKNQLSALPSQQYGPSSCVKGTVETTVVRAKVIPQNKIGEQRPLKRKANLMSCSVDAVAIRATDVRTRGGGQTVPAPPPESVEKAIQNIDISMLRVETIVKCICRALMELPQANNWYVVRSSMSMKIETIDRNKVIPKPERNLFDLLMKMHENGNSMMSALFDIFFETYSRVVLRSICSSNTTADVTRHVRCLFFALVLTHSSLFRDLKRKRWKKDEGCSSKFSKSSRPKLSAKVFLLWQKDTASLVSDILRTELSDDSNGGRLISMHMNAKKEAEILYWSIEQFANNSCKNLSTAAFKTPATLEMVQRWWAADMGAVEAIKDKSDSICYTSTGALKVDRFYKELMMRMAVLISPQLKVNGLDRVKLLEQLDTPALDAVDRVTANRIEDTGRVSLFTDTSAVSRAFLEAGEARVTVVKMHIAMAALTSFYTDQMYEADQREALRLHLALSIERNYLSMGVRALMKWRDVVQRLTLNDLKCTPVNISTDSTPITKRPRCEDNDTSEQPSALMELPQANNWYVVRSSMSMKIETIDRNKVIPKPERNLFDLLMKMHENGNSMMSALFDIFFEYDFCSKNILSRRSSLHLFKQHDGRCDETCPMFVLRPRPHSCQFFFIFYFFTWFDNGKQSFGIFSSLRRFNNSNDLFEVASSLFRDLKRKRWKKDEGCSSKFSKSSRPKLSAKVFLLWQKDTASLVSDILRTELSDDSNGGRLISMHMNAKKEAEILYWSIEQFANNSCKNLSTAAFKTPATLEMVQRWWAADMGAVEAIKDKSDSICYTSTGALKVDRFYKELMMRMAVLISPQLKVNGLDRVKLLEQLDTPALDAVDRVTANRIEDTGRVCDPNVHFFVVSLFTDTSAVSRAFLEAGEARVTVVKMHIAMAALTSFYTDR</sequence>
<feature type="region of interest" description="Disordered" evidence="2">
    <location>
        <begin position="1044"/>
        <end position="1231"/>
    </location>
</feature>
<feature type="region of interest" description="Disordered" evidence="2">
    <location>
        <begin position="810"/>
        <end position="848"/>
    </location>
</feature>
<dbReference type="InterPro" id="IPR056039">
    <property type="entry name" value="DUF7622"/>
</dbReference>
<feature type="signal peptide" evidence="3">
    <location>
        <begin position="1"/>
        <end position="19"/>
    </location>
</feature>
<feature type="compositionally biased region" description="Polar residues" evidence="2">
    <location>
        <begin position="1526"/>
        <end position="1544"/>
    </location>
</feature>